<keyword evidence="1" id="KW-0677">Repeat</keyword>
<dbReference type="Proteomes" id="UP000803844">
    <property type="component" value="Unassembled WGS sequence"/>
</dbReference>
<proteinExistence type="predicted"/>
<dbReference type="InterPro" id="IPR011990">
    <property type="entry name" value="TPR-like_helical_dom_sf"/>
</dbReference>
<accession>A0A9P4XU14</accession>
<dbReference type="EMBL" id="MU032352">
    <property type="protein sequence ID" value="KAF3760876.1"/>
    <property type="molecule type" value="Genomic_DNA"/>
</dbReference>
<dbReference type="PANTHER" id="PTHR47942">
    <property type="entry name" value="TETRATRICOPEPTIDE REPEAT (TPR)-LIKE SUPERFAMILY PROTEIN-RELATED"/>
    <property type="match status" value="1"/>
</dbReference>
<dbReference type="Gene3D" id="1.25.40.10">
    <property type="entry name" value="Tetratricopeptide repeat domain"/>
    <property type="match status" value="1"/>
</dbReference>
<dbReference type="GeneID" id="63836372"/>
<dbReference type="RefSeq" id="XP_040771855.1">
    <property type="nucleotide sequence ID" value="XM_040919243.1"/>
</dbReference>
<protein>
    <recommendedName>
        <fullName evidence="4">Complex I intermediate-associated protein 84</fullName>
    </recommendedName>
</protein>
<evidence type="ECO:0008006" key="4">
    <source>
        <dbReference type="Google" id="ProtNLM"/>
    </source>
</evidence>
<comment type="caution">
    <text evidence="2">The sequence shown here is derived from an EMBL/GenBank/DDBJ whole genome shotgun (WGS) entry which is preliminary data.</text>
</comment>
<reference evidence="2" key="1">
    <citation type="journal article" date="2020" name="Phytopathology">
        <title>Genome sequence of the chestnut blight fungus Cryphonectria parasitica EP155: A fundamental resource for an archetypical invasive plant pathogen.</title>
        <authorList>
            <person name="Crouch J.A."/>
            <person name="Dawe A."/>
            <person name="Aerts A."/>
            <person name="Barry K."/>
            <person name="Churchill A.C.L."/>
            <person name="Grimwood J."/>
            <person name="Hillman B."/>
            <person name="Milgroom M.G."/>
            <person name="Pangilinan J."/>
            <person name="Smith M."/>
            <person name="Salamov A."/>
            <person name="Schmutz J."/>
            <person name="Yadav J."/>
            <person name="Grigoriev I.V."/>
            <person name="Nuss D."/>
        </authorList>
    </citation>
    <scope>NUCLEOTIDE SEQUENCE</scope>
    <source>
        <strain evidence="2">EP155</strain>
    </source>
</reference>
<dbReference type="OrthoDB" id="185373at2759"/>
<dbReference type="InterPro" id="IPR051222">
    <property type="entry name" value="PPR/CCM1_RNA-binding"/>
</dbReference>
<gene>
    <name evidence="2" type="ORF">M406DRAFT_296350</name>
</gene>
<sequence>MRSSLSRRVCRQLVASHGFTSPACALSAPGHTSLSLRPTRPRHGSLTHLSRRTFMNMWKKEPREVKQAGFEPGFTTFVDFRAHSVEGTRLPSDEELVQAFRAFFDSKLTHRRAVNSSEAFVARLVLEHLQSIKTEELALTHQDLQKALGAIATPRSKGISRDHSEIATILYDGIKATRTGSKNLRPEEDARQEINSADLELYITALTRFGGSRKASQVLSSLQGFMRHSKLIQSDKLSRLHMLVLRGIATERQESPEIYAKQLEDLGFEYTSEFHEIMTTFFAETESDADGQLHEWFKRPIVGGKMARPESYMSLIRFSFRTSCQPDWLQVAMQDLCDSNPPKLWWDVVLKWAVYQGKDINHIRHMIDVIVQLNPGNEYVRADIFTINGLIEAAVETKNALLAERANALASEMDLKPNVRTFALLLEARMIGHDRTGAASAFEDLIHCGRLQSGSKNVDTVNLYLRHLCDADSTDSRRIVDVLGLVESQQGELKPDTVVALCLRFLRDDKTMEVVDTLGLHLKTFSMDERRIVREAFSRYCLDKAVSTARAWDGYSLMRQFFPETSRHERVQLMEGFFGRKRADMASHIFGHMRAHPDESIRPDLDAYVLCLEGLGAVPDAESLGMIHNMFKMDTMIQPNVRLFNAFIIAYTGCDEPRRAFDFWQQISNLPEGPTYTSLELAFRACQKMPFGYDRAKVIWEKMQRLEVEIPERVYDAYMLMLAGQGQLDQVQDMLLSKAVEYSSKLTPRLTRLAYIFNAIPFPHFQQAYKDWASLEFPDKWERINKYKMTKTVEGTDRISIAAERLKA</sequence>
<evidence type="ECO:0000313" key="3">
    <source>
        <dbReference type="Proteomes" id="UP000803844"/>
    </source>
</evidence>
<dbReference type="InterPro" id="IPR002885">
    <property type="entry name" value="PPR_rpt"/>
</dbReference>
<evidence type="ECO:0000313" key="2">
    <source>
        <dbReference type="EMBL" id="KAF3760876.1"/>
    </source>
</evidence>
<keyword evidence="3" id="KW-1185">Reference proteome</keyword>
<dbReference type="Pfam" id="PF13812">
    <property type="entry name" value="PPR_3"/>
    <property type="match status" value="1"/>
</dbReference>
<evidence type="ECO:0000256" key="1">
    <source>
        <dbReference type="ARBA" id="ARBA00022737"/>
    </source>
</evidence>
<name>A0A9P4XU14_CRYP1</name>
<organism evidence="2 3">
    <name type="scientific">Cryphonectria parasitica (strain ATCC 38755 / EP155)</name>
    <dbReference type="NCBI Taxonomy" id="660469"/>
    <lineage>
        <taxon>Eukaryota</taxon>
        <taxon>Fungi</taxon>
        <taxon>Dikarya</taxon>
        <taxon>Ascomycota</taxon>
        <taxon>Pezizomycotina</taxon>
        <taxon>Sordariomycetes</taxon>
        <taxon>Sordariomycetidae</taxon>
        <taxon>Diaporthales</taxon>
        <taxon>Cryphonectriaceae</taxon>
        <taxon>Cryphonectria-Endothia species complex</taxon>
        <taxon>Cryphonectria</taxon>
    </lineage>
</organism>
<dbReference type="AlphaFoldDB" id="A0A9P4XU14"/>